<gene>
    <name evidence="4" type="ORF">DFR36_104168</name>
</gene>
<dbReference type="InterPro" id="IPR051128">
    <property type="entry name" value="EgtD_Methyltrsf_superfamily"/>
</dbReference>
<dbReference type="AlphaFoldDB" id="A0A317RFG9"/>
<dbReference type="Pfam" id="PF10017">
    <property type="entry name" value="Methyltransf_33"/>
    <property type="match status" value="1"/>
</dbReference>
<name>A0A317RFG9_9BURK</name>
<keyword evidence="2 4" id="KW-0808">Transferase</keyword>
<dbReference type="InterPro" id="IPR029063">
    <property type="entry name" value="SAM-dependent_MTases_sf"/>
</dbReference>
<keyword evidence="1 4" id="KW-0489">Methyltransferase</keyword>
<dbReference type="PANTHER" id="PTHR43397">
    <property type="entry name" value="ERGOTHIONEINE BIOSYNTHESIS PROTEIN 1"/>
    <property type="match status" value="1"/>
</dbReference>
<reference evidence="4 5" key="1">
    <citation type="submission" date="2018-05" db="EMBL/GenBank/DDBJ databases">
        <title>Genomic Encyclopedia of Type Strains, Phase IV (KMG-IV): sequencing the most valuable type-strain genomes for metagenomic binning, comparative biology and taxonomic classification.</title>
        <authorList>
            <person name="Goeker M."/>
        </authorList>
    </citation>
    <scope>NUCLEOTIDE SEQUENCE [LARGE SCALE GENOMIC DNA]</scope>
    <source>
        <strain evidence="4 5">DSM 26006</strain>
    </source>
</reference>
<evidence type="ECO:0000256" key="2">
    <source>
        <dbReference type="ARBA" id="ARBA00022679"/>
    </source>
</evidence>
<dbReference type="GO" id="GO:0008168">
    <property type="term" value="F:methyltransferase activity"/>
    <property type="evidence" value="ECO:0007669"/>
    <property type="project" value="UniProtKB-KW"/>
</dbReference>
<comment type="caution">
    <text evidence="4">The sequence shown here is derived from an EMBL/GenBank/DDBJ whole genome shotgun (WGS) entry which is preliminary data.</text>
</comment>
<evidence type="ECO:0000313" key="4">
    <source>
        <dbReference type="EMBL" id="PWW46388.1"/>
    </source>
</evidence>
<dbReference type="InterPro" id="IPR035094">
    <property type="entry name" value="EgtD"/>
</dbReference>
<dbReference type="NCBIfam" id="TIGR03438">
    <property type="entry name" value="egtD_ergothio"/>
    <property type="match status" value="1"/>
</dbReference>
<evidence type="ECO:0000313" key="5">
    <source>
        <dbReference type="Proteomes" id="UP000246483"/>
    </source>
</evidence>
<feature type="domain" description="Histidine-specific methyltransferase SAM-dependent" evidence="3">
    <location>
        <begin position="46"/>
        <end position="345"/>
    </location>
</feature>
<dbReference type="OrthoDB" id="5289726at2"/>
<dbReference type="GO" id="GO:0032259">
    <property type="term" value="P:methylation"/>
    <property type="evidence" value="ECO:0007669"/>
    <property type="project" value="UniProtKB-KW"/>
</dbReference>
<dbReference type="PANTHER" id="PTHR43397:SF1">
    <property type="entry name" value="ERGOTHIONEINE BIOSYNTHESIS PROTEIN 1"/>
    <property type="match status" value="1"/>
</dbReference>
<proteinExistence type="predicted"/>
<evidence type="ECO:0000259" key="3">
    <source>
        <dbReference type="Pfam" id="PF10017"/>
    </source>
</evidence>
<dbReference type="Proteomes" id="UP000246483">
    <property type="component" value="Unassembled WGS sequence"/>
</dbReference>
<protein>
    <submittedName>
        <fullName evidence="4">Dimethylhistidine N-methyltransferase</fullName>
    </submittedName>
</protein>
<sequence length="346" mass="37613">MPAAFLSSVTPPFLAGTRPRSAPGSAPGDARTALVWAGSLPPGAERQAILDGLMWPQAQISPKYFYDQRGSELFEAITRLPEYYPTRTERAILDGQGAAIGRAIGRRRVVIEPGAGSCAKALRLCRLVQATHFVGVDISADYLEGAVARLRTALPGLDARAVGGDITAGIALPAGLPQARRLVFYPGSSIGNFDPPQALQLLRGMHTLAAGEEGALLIGVDLRKDAAVLQAAYDDAAGVTAAFNRNVLTHLNRLIGSDFDPAQWRHEAFFDAHHSRVEMHLAARSPQCVRWPGGERRFAACERIHTENSYKYRLPDFMELLAAAGFRQPQAWLDRRGWYALVHART</sequence>
<organism evidence="4 5">
    <name type="scientific">Melaminivora alkalimesophila</name>
    <dbReference type="NCBI Taxonomy" id="1165852"/>
    <lineage>
        <taxon>Bacteria</taxon>
        <taxon>Pseudomonadati</taxon>
        <taxon>Pseudomonadota</taxon>
        <taxon>Betaproteobacteria</taxon>
        <taxon>Burkholderiales</taxon>
        <taxon>Comamonadaceae</taxon>
        <taxon>Melaminivora</taxon>
    </lineage>
</organism>
<dbReference type="Gene3D" id="3.40.50.150">
    <property type="entry name" value="Vaccinia Virus protein VP39"/>
    <property type="match status" value="1"/>
</dbReference>
<dbReference type="InterPro" id="IPR017804">
    <property type="entry name" value="MeTrfase_EgtD-like"/>
</dbReference>
<dbReference type="PIRSF" id="PIRSF018005">
    <property type="entry name" value="UCP018005"/>
    <property type="match status" value="1"/>
</dbReference>
<dbReference type="InterPro" id="IPR019257">
    <property type="entry name" value="MeTrfase_dom"/>
</dbReference>
<evidence type="ECO:0000256" key="1">
    <source>
        <dbReference type="ARBA" id="ARBA00022603"/>
    </source>
</evidence>
<accession>A0A317RFG9</accession>
<dbReference type="EMBL" id="QGUB01000004">
    <property type="protein sequence ID" value="PWW46388.1"/>
    <property type="molecule type" value="Genomic_DNA"/>
</dbReference>
<dbReference type="SUPFAM" id="SSF53335">
    <property type="entry name" value="S-adenosyl-L-methionine-dependent methyltransferases"/>
    <property type="match status" value="1"/>
</dbReference>
<keyword evidence="5" id="KW-1185">Reference proteome</keyword>